<evidence type="ECO:0000256" key="2">
    <source>
        <dbReference type="ARBA" id="ARBA00023027"/>
    </source>
</evidence>
<dbReference type="PANTHER" id="PTHR10996">
    <property type="entry name" value="2-HYDROXYACID DEHYDROGENASE-RELATED"/>
    <property type="match status" value="1"/>
</dbReference>
<gene>
    <name evidence="6" type="ORF">Q5H94_14935</name>
</gene>
<proteinExistence type="inferred from homology"/>
<evidence type="ECO:0000313" key="6">
    <source>
        <dbReference type="EMBL" id="MDO7843627.1"/>
    </source>
</evidence>
<dbReference type="Pfam" id="PF00389">
    <property type="entry name" value="2-Hacid_dh"/>
    <property type="match status" value="1"/>
</dbReference>
<evidence type="ECO:0000313" key="7">
    <source>
        <dbReference type="Proteomes" id="UP001176468"/>
    </source>
</evidence>
<dbReference type="SUPFAM" id="SSF52283">
    <property type="entry name" value="Formate/glycerate dehydrogenase catalytic domain-like"/>
    <property type="match status" value="1"/>
</dbReference>
<dbReference type="Pfam" id="PF02826">
    <property type="entry name" value="2-Hacid_dh_C"/>
    <property type="match status" value="1"/>
</dbReference>
<accession>A0ABT9A1B4</accession>
<name>A0ABT9A1B4_9SPHN</name>
<dbReference type="Proteomes" id="UP001176468">
    <property type="component" value="Unassembled WGS sequence"/>
</dbReference>
<keyword evidence="7" id="KW-1185">Reference proteome</keyword>
<dbReference type="InterPro" id="IPR006139">
    <property type="entry name" value="D-isomer_2_OHA_DH_cat_dom"/>
</dbReference>
<protein>
    <submittedName>
        <fullName evidence="6">NAD(P)-dependent oxidoreductase</fullName>
    </submittedName>
</protein>
<organism evidence="6 7">
    <name type="scientific">Sphingomonas immobilis</name>
    <dbReference type="NCBI Taxonomy" id="3063997"/>
    <lineage>
        <taxon>Bacteria</taxon>
        <taxon>Pseudomonadati</taxon>
        <taxon>Pseudomonadota</taxon>
        <taxon>Alphaproteobacteria</taxon>
        <taxon>Sphingomonadales</taxon>
        <taxon>Sphingomonadaceae</taxon>
        <taxon>Sphingomonas</taxon>
    </lineage>
</organism>
<feature type="domain" description="D-isomer specific 2-hydroxyacid dehydrogenase NAD-binding" evidence="5">
    <location>
        <begin position="109"/>
        <end position="282"/>
    </location>
</feature>
<dbReference type="EMBL" id="JAUQSZ010000010">
    <property type="protein sequence ID" value="MDO7843627.1"/>
    <property type="molecule type" value="Genomic_DNA"/>
</dbReference>
<dbReference type="RefSeq" id="WP_304562082.1">
    <property type="nucleotide sequence ID" value="NZ_JAUQSZ010000010.1"/>
</dbReference>
<evidence type="ECO:0000256" key="3">
    <source>
        <dbReference type="RuleBase" id="RU003719"/>
    </source>
</evidence>
<reference evidence="6" key="1">
    <citation type="submission" date="2023-07" db="EMBL/GenBank/DDBJ databases">
        <authorList>
            <person name="Kim M.K."/>
        </authorList>
    </citation>
    <scope>NUCLEOTIDE SEQUENCE</scope>
    <source>
        <strain evidence="6">CA1-15</strain>
    </source>
</reference>
<feature type="domain" description="D-isomer specific 2-hydroxyacid dehydrogenase catalytic" evidence="4">
    <location>
        <begin position="22"/>
        <end position="313"/>
    </location>
</feature>
<dbReference type="PANTHER" id="PTHR10996:SF178">
    <property type="entry name" value="2-HYDROXYACID DEHYDROGENASE YGL185C-RELATED"/>
    <property type="match status" value="1"/>
</dbReference>
<evidence type="ECO:0000256" key="1">
    <source>
        <dbReference type="ARBA" id="ARBA00023002"/>
    </source>
</evidence>
<dbReference type="InterPro" id="IPR050223">
    <property type="entry name" value="D-isomer_2-hydroxyacid_DH"/>
</dbReference>
<keyword evidence="2" id="KW-0520">NAD</keyword>
<comment type="caution">
    <text evidence="6">The sequence shown here is derived from an EMBL/GenBank/DDBJ whole genome shotgun (WGS) entry which is preliminary data.</text>
</comment>
<dbReference type="InterPro" id="IPR006140">
    <property type="entry name" value="D-isomer_DH_NAD-bd"/>
</dbReference>
<comment type="similarity">
    <text evidence="3">Belongs to the D-isomer specific 2-hydroxyacid dehydrogenase family.</text>
</comment>
<evidence type="ECO:0000259" key="5">
    <source>
        <dbReference type="Pfam" id="PF02826"/>
    </source>
</evidence>
<sequence length="315" mass="33287">MEMTSAPPAILLLHPLLNRISPRLKTIAEICSLEDLNRTPSVAHRVRVIASIGTIPFNAAVLDQLPALGAIVCMSAGYDAIDTGLLTQRGILLANAPGAGTDDVAELSLALALASLRRIQGGDALVRGGGWTAANRGERRRSLFRSNVGIVGLGSIGQRAARLFRAIGAEVAWWGPREKPKASYPRATTLRALAEQSDVLVLTLPLSEETRGLVDRTVIDALGPDGLLINVARGPIVDEDALCNALVEGRLGAAALDVFVEEPTPASRWANVPNVLLSPHAGAYTFDAAERLNDLVVANIARFLTDGTLLTPVRA</sequence>
<dbReference type="InterPro" id="IPR036291">
    <property type="entry name" value="NAD(P)-bd_dom_sf"/>
</dbReference>
<dbReference type="SUPFAM" id="SSF51735">
    <property type="entry name" value="NAD(P)-binding Rossmann-fold domains"/>
    <property type="match status" value="1"/>
</dbReference>
<keyword evidence="1 3" id="KW-0560">Oxidoreductase</keyword>
<dbReference type="Gene3D" id="3.40.50.720">
    <property type="entry name" value="NAD(P)-binding Rossmann-like Domain"/>
    <property type="match status" value="2"/>
</dbReference>
<evidence type="ECO:0000259" key="4">
    <source>
        <dbReference type="Pfam" id="PF00389"/>
    </source>
</evidence>